<keyword evidence="2" id="KW-1185">Reference proteome</keyword>
<reference evidence="1 2" key="1">
    <citation type="journal article" date="2016" name="Mol. Biol. Evol.">
        <title>Comparative Genomics of Early-Diverging Mushroom-Forming Fungi Provides Insights into the Origins of Lignocellulose Decay Capabilities.</title>
        <authorList>
            <person name="Nagy L.G."/>
            <person name="Riley R."/>
            <person name="Tritt A."/>
            <person name="Adam C."/>
            <person name="Daum C."/>
            <person name="Floudas D."/>
            <person name="Sun H."/>
            <person name="Yadav J.S."/>
            <person name="Pangilinan J."/>
            <person name="Larsson K.H."/>
            <person name="Matsuura K."/>
            <person name="Barry K."/>
            <person name="Labutti K."/>
            <person name="Kuo R."/>
            <person name="Ohm R.A."/>
            <person name="Bhattacharya S.S."/>
            <person name="Shirouzu T."/>
            <person name="Yoshinaga Y."/>
            <person name="Martin F.M."/>
            <person name="Grigoriev I.V."/>
            <person name="Hibbett D.S."/>
        </authorList>
    </citation>
    <scope>NUCLEOTIDE SEQUENCE [LARGE SCALE GENOMIC DNA]</scope>
    <source>
        <strain evidence="1 2">93-53</strain>
    </source>
</reference>
<feature type="non-terminal residue" evidence="1">
    <location>
        <position position="1"/>
    </location>
</feature>
<protein>
    <submittedName>
        <fullName evidence="1">Uncharacterized protein</fullName>
    </submittedName>
</protein>
<dbReference type="GeneID" id="63822141"/>
<dbReference type="EMBL" id="KV427667">
    <property type="protein sequence ID" value="KZT01262.1"/>
    <property type="molecule type" value="Genomic_DNA"/>
</dbReference>
<evidence type="ECO:0000313" key="1">
    <source>
        <dbReference type="EMBL" id="KZT01262.1"/>
    </source>
</evidence>
<evidence type="ECO:0000313" key="2">
    <source>
        <dbReference type="Proteomes" id="UP000076871"/>
    </source>
</evidence>
<dbReference type="RefSeq" id="XP_040759002.1">
    <property type="nucleotide sequence ID" value="XM_040905111.1"/>
</dbReference>
<proteinExistence type="predicted"/>
<dbReference type="Proteomes" id="UP000076871">
    <property type="component" value="Unassembled WGS sequence"/>
</dbReference>
<organism evidence="1 2">
    <name type="scientific">Laetiporus sulphureus 93-53</name>
    <dbReference type="NCBI Taxonomy" id="1314785"/>
    <lineage>
        <taxon>Eukaryota</taxon>
        <taxon>Fungi</taxon>
        <taxon>Dikarya</taxon>
        <taxon>Basidiomycota</taxon>
        <taxon>Agaricomycotina</taxon>
        <taxon>Agaricomycetes</taxon>
        <taxon>Polyporales</taxon>
        <taxon>Laetiporus</taxon>
    </lineage>
</organism>
<sequence length="87" mass="9795">KCILNQGTQICIMREDIWKDLRAPLNPDGAILLKTANTSVEKMIRKLPCVQLHFGSIIIATHVQIVHHAPFKILLEQPFFAMAACET</sequence>
<dbReference type="InParanoid" id="A0A165BLB9"/>
<name>A0A165BLB9_9APHY</name>
<dbReference type="STRING" id="1314785.A0A165BLB9"/>
<dbReference type="InterPro" id="IPR021109">
    <property type="entry name" value="Peptidase_aspartic_dom_sf"/>
</dbReference>
<dbReference type="Gene3D" id="2.40.70.10">
    <property type="entry name" value="Acid Proteases"/>
    <property type="match status" value="1"/>
</dbReference>
<dbReference type="OrthoDB" id="5596707at2759"/>
<accession>A0A165BLB9</accession>
<dbReference type="AlphaFoldDB" id="A0A165BLB9"/>
<gene>
    <name evidence="1" type="ORF">LAESUDRAFT_664318</name>
</gene>